<proteinExistence type="predicted"/>
<comment type="caution">
    <text evidence="1">The sequence shown here is derived from an EMBL/GenBank/DDBJ whole genome shotgun (WGS) entry which is preliminary data.</text>
</comment>
<name>A0A6V7H7M2_9HYME</name>
<gene>
    <name evidence="1" type="ORF">MHI_LOCUS579208</name>
</gene>
<accession>A0A6V7H7M2</accession>
<evidence type="ECO:0000313" key="1">
    <source>
        <dbReference type="EMBL" id="CAD1475506.1"/>
    </source>
</evidence>
<reference evidence="1" key="1">
    <citation type="submission" date="2020-07" db="EMBL/GenBank/DDBJ databases">
        <authorList>
            <person name="Nazaruddin N."/>
        </authorList>
    </citation>
    <scope>NUCLEOTIDE SEQUENCE</scope>
</reference>
<dbReference type="Proteomes" id="UP000752696">
    <property type="component" value="Unassembled WGS sequence"/>
</dbReference>
<sequence>MNEIDNGINIEEFSLVLRLNIVEFVGYVLTYLKKTDLLTMLIFNTARYVKTLLFAFRRNFQMSHAAMLFYSCREISSILRVRLLQQCESASFKRWKPFKQRRKQACSENEWHMQREGAFGQLSLDARGFRTSVSAPRRREFYELRKIRKFGGRGADARHVPASRARQVNWSMRKIG</sequence>
<organism evidence="1 2">
    <name type="scientific">Heterotrigona itama</name>
    <dbReference type="NCBI Taxonomy" id="395501"/>
    <lineage>
        <taxon>Eukaryota</taxon>
        <taxon>Metazoa</taxon>
        <taxon>Ecdysozoa</taxon>
        <taxon>Arthropoda</taxon>
        <taxon>Hexapoda</taxon>
        <taxon>Insecta</taxon>
        <taxon>Pterygota</taxon>
        <taxon>Neoptera</taxon>
        <taxon>Endopterygota</taxon>
        <taxon>Hymenoptera</taxon>
        <taxon>Apocrita</taxon>
        <taxon>Aculeata</taxon>
        <taxon>Apoidea</taxon>
        <taxon>Anthophila</taxon>
        <taxon>Apidae</taxon>
        <taxon>Heterotrigona</taxon>
    </lineage>
</organism>
<keyword evidence="2" id="KW-1185">Reference proteome</keyword>
<protein>
    <submittedName>
        <fullName evidence="1">Uncharacterized protein</fullName>
    </submittedName>
</protein>
<dbReference type="EMBL" id="CAJDYZ010008552">
    <property type="protein sequence ID" value="CAD1475506.1"/>
    <property type="molecule type" value="Genomic_DNA"/>
</dbReference>
<dbReference type="AlphaFoldDB" id="A0A6V7H7M2"/>
<evidence type="ECO:0000313" key="2">
    <source>
        <dbReference type="Proteomes" id="UP000752696"/>
    </source>
</evidence>